<dbReference type="RefSeq" id="WP_311362841.1">
    <property type="nucleotide sequence ID" value="NZ_JAVRIE010000007.1"/>
</dbReference>
<proteinExistence type="predicted"/>
<evidence type="ECO:0000256" key="1">
    <source>
        <dbReference type="SAM" id="SignalP"/>
    </source>
</evidence>
<dbReference type="EMBL" id="JAVRIE010000007">
    <property type="protein sequence ID" value="MDT0584074.1"/>
    <property type="molecule type" value="Genomic_DNA"/>
</dbReference>
<protein>
    <submittedName>
        <fullName evidence="2">Uncharacterized protein</fullName>
    </submittedName>
</protein>
<feature type="chain" id="PRO_5043734647" evidence="1">
    <location>
        <begin position="20"/>
        <end position="198"/>
    </location>
</feature>
<sequence>MRRLATFIFVCFASFASVAAQDVATRSLFGDEVQPGNRLHENVIELVNSGNTSVQAIAMAIASSMTEEDTTLNPDAKSAIAFNVPLSNDFYREMIVVNSLIDVTKVLIEEYPAKVIEVITLGVVLYPDFAQEVLDGAALTGAITPENALVAALQAGADPSLVSTATAAGVISTGPISPVGIGIGAGGAGGGDTTVSSN</sequence>
<dbReference type="AlphaFoldDB" id="A0AAW8R5V5"/>
<feature type="signal peptide" evidence="1">
    <location>
        <begin position="1"/>
        <end position="19"/>
    </location>
</feature>
<reference evidence="2 3" key="1">
    <citation type="submission" date="2023-09" db="EMBL/GenBank/DDBJ databases">
        <authorList>
            <person name="Rey-Velasco X."/>
        </authorList>
    </citation>
    <scope>NUCLEOTIDE SEQUENCE [LARGE SCALE GENOMIC DNA]</scope>
    <source>
        <strain evidence="2 3">W409</strain>
    </source>
</reference>
<gene>
    <name evidence="2" type="ORF">RM544_16115</name>
</gene>
<keyword evidence="3" id="KW-1185">Reference proteome</keyword>
<name>A0AAW8R5V5_9ALTE</name>
<keyword evidence="1" id="KW-0732">Signal</keyword>
<organism evidence="2 3">
    <name type="scientific">Brumicola blandensis</name>
    <dbReference type="NCBI Taxonomy" id="3075611"/>
    <lineage>
        <taxon>Bacteria</taxon>
        <taxon>Pseudomonadati</taxon>
        <taxon>Pseudomonadota</taxon>
        <taxon>Gammaproteobacteria</taxon>
        <taxon>Alteromonadales</taxon>
        <taxon>Alteromonadaceae</taxon>
        <taxon>Brumicola</taxon>
    </lineage>
</organism>
<comment type="caution">
    <text evidence="2">The sequence shown here is derived from an EMBL/GenBank/DDBJ whole genome shotgun (WGS) entry which is preliminary data.</text>
</comment>
<evidence type="ECO:0000313" key="2">
    <source>
        <dbReference type="EMBL" id="MDT0584074.1"/>
    </source>
</evidence>
<evidence type="ECO:0000313" key="3">
    <source>
        <dbReference type="Proteomes" id="UP001249020"/>
    </source>
</evidence>
<dbReference type="Proteomes" id="UP001249020">
    <property type="component" value="Unassembled WGS sequence"/>
</dbReference>
<accession>A0AAW8R5V5</accession>